<comment type="caution">
    <text evidence="1">The sequence shown here is derived from an EMBL/GenBank/DDBJ whole genome shotgun (WGS) entry which is preliminary data.</text>
</comment>
<evidence type="ECO:0000313" key="1">
    <source>
        <dbReference type="EMBL" id="KAK9323753.1"/>
    </source>
</evidence>
<keyword evidence="2" id="KW-1185">Reference proteome</keyword>
<keyword evidence="1" id="KW-0689">Ribosomal protein</keyword>
<dbReference type="Proteomes" id="UP001489719">
    <property type="component" value="Unassembled WGS sequence"/>
</dbReference>
<protein>
    <submittedName>
        <fullName evidence="1">Ribosomal protein S5 domain 2-type protein</fullName>
    </submittedName>
</protein>
<keyword evidence="1" id="KW-0687">Ribonucleoprotein</keyword>
<name>A0ACC3TUC9_9ASCO</name>
<reference evidence="2" key="1">
    <citation type="journal article" date="2024" name="Front. Bioeng. Biotechnol.">
        <title>Genome-scale model development and genomic sequencing of the oleaginous clade Lipomyces.</title>
        <authorList>
            <person name="Czajka J.J."/>
            <person name="Han Y."/>
            <person name="Kim J."/>
            <person name="Mondo S.J."/>
            <person name="Hofstad B.A."/>
            <person name="Robles A."/>
            <person name="Haridas S."/>
            <person name="Riley R."/>
            <person name="LaButti K."/>
            <person name="Pangilinan J."/>
            <person name="Andreopoulos W."/>
            <person name="Lipzen A."/>
            <person name="Yan J."/>
            <person name="Wang M."/>
            <person name="Ng V."/>
            <person name="Grigoriev I.V."/>
            <person name="Spatafora J.W."/>
            <person name="Magnuson J.K."/>
            <person name="Baker S.E."/>
            <person name="Pomraning K.R."/>
        </authorList>
    </citation>
    <scope>NUCLEOTIDE SEQUENCE [LARGE SCALE GENOMIC DNA]</scope>
    <source>
        <strain evidence="2">CBS 10300</strain>
    </source>
</reference>
<organism evidence="1 2">
    <name type="scientific">Lipomyces orientalis</name>
    <dbReference type="NCBI Taxonomy" id="1233043"/>
    <lineage>
        <taxon>Eukaryota</taxon>
        <taxon>Fungi</taxon>
        <taxon>Dikarya</taxon>
        <taxon>Ascomycota</taxon>
        <taxon>Saccharomycotina</taxon>
        <taxon>Lipomycetes</taxon>
        <taxon>Lipomycetales</taxon>
        <taxon>Lipomycetaceae</taxon>
        <taxon>Lipomyces</taxon>
    </lineage>
</organism>
<gene>
    <name evidence="1" type="ORF">V1517DRAFT_86118</name>
</gene>
<proteinExistence type="predicted"/>
<sequence>MPRDLTPSTIENTFVLKALTERIRLDSRSFNQLRDLDISFSSTEYGVVDVKLGRTRVIARISAEITQPYTDRPYDGLFIISTEISPMAAPTFEAGRKSEDELVISRIIEKSIRRSGALDTESLCIISGEKCWAVRADVHFLDHDGGLMDAACIAVSAGLLHFRRPDITIEGVGSRREVIVHPITERVPVPLAVLHVPVCVTFSFFDVRKASSAISGRTRKDEAKDVDEDDVEEEEEEEEDDSSVAVLVDATLQEELLRHGYMSVTANTNREICQIQKGGDMPVDVGVLLSCSEAAIMVAEKVTKLINKRLKEDEARRNVGNLLVEARAENDR</sequence>
<evidence type="ECO:0000313" key="2">
    <source>
        <dbReference type="Proteomes" id="UP001489719"/>
    </source>
</evidence>
<dbReference type="EMBL" id="MU970057">
    <property type="protein sequence ID" value="KAK9323753.1"/>
    <property type="molecule type" value="Genomic_DNA"/>
</dbReference>
<accession>A0ACC3TUC9</accession>